<dbReference type="EMBL" id="KZ825343">
    <property type="protein sequence ID" value="RAH45720.1"/>
    <property type="molecule type" value="Genomic_DNA"/>
</dbReference>
<proteinExistence type="predicted"/>
<accession>A0ACD1G8W6</accession>
<reference evidence="1" key="1">
    <citation type="submission" date="2018-02" db="EMBL/GenBank/DDBJ databases">
        <title>The genomes of Aspergillus section Nigri reveals drivers in fungal speciation.</title>
        <authorList>
            <consortium name="DOE Joint Genome Institute"/>
            <person name="Vesth T.C."/>
            <person name="Nybo J."/>
            <person name="Theobald S."/>
            <person name="Brandl J."/>
            <person name="Frisvad J.C."/>
            <person name="Nielsen K.F."/>
            <person name="Lyhne E.K."/>
            <person name="Kogle M.E."/>
            <person name="Kuo A."/>
            <person name="Riley R."/>
            <person name="Clum A."/>
            <person name="Nolan M."/>
            <person name="Lipzen A."/>
            <person name="Salamov A."/>
            <person name="Henrissat B."/>
            <person name="Wiebenga A."/>
            <person name="De vries R.P."/>
            <person name="Grigoriev I.V."/>
            <person name="Mortensen U.H."/>
            <person name="Andersen M.R."/>
            <person name="Baker S.E."/>
        </authorList>
    </citation>
    <scope>NUCLEOTIDE SEQUENCE</scope>
    <source>
        <strain evidence="1">CBS 621.78</strain>
    </source>
</reference>
<name>A0ACD1G8W6_9EURO</name>
<evidence type="ECO:0000313" key="1">
    <source>
        <dbReference type="EMBL" id="RAH45720.1"/>
    </source>
</evidence>
<evidence type="ECO:0000313" key="2">
    <source>
        <dbReference type="Proteomes" id="UP000249057"/>
    </source>
</evidence>
<keyword evidence="2" id="KW-1185">Reference proteome</keyword>
<sequence>MVSSTGSLVFFLCLSFYSTTAAGSASPVFERDTTTTTTTFTLDEPLLAVQIGGIIAAYLFSVIFLLSLLLVVGRRLRRAVLSSNYSLQVQMMQPMKPPPSMDPSPVTPISVHLPSPGGIGHGPIPPMPGYTTNTGTRHSNNRSWSSFSKHSGSHKKSQSQLSNPSSSISLATINDGVVASDRRKAQEDLEMLYAAVMEHDEIKAANGGGGSGSPQDRNVSPTGTVNSNPFTDPPVAPVQAPTSPRTPSRLSRISSSLSLFSSSRDQSSTSLANPGAAAISSPKGPNGSGRGLGLRSPRLALPLRKMSISSPITSPRNHAARENEEEEDDPYAHSPLTPRIYHPAPPPVPPLPAQMQPQVRNIGGGGGAQRPGAQRQFTHPPPQQEQQYHQYQYQHQDPYHTDDLPQSQTGLPPLPIPRGILSSTTPESLDATNPRRPARNAPPPLTLSKPLPPTAAGAGGPDGPGRSLPLRDAYPLQSAPATKLTVLERPVKPHGAPRTGIPTPYSPYMPFTPVTPLTPSRMVTKRQRRKEGKETGLHVLREDDMVKGGGDLWGY</sequence>
<protein>
    <submittedName>
        <fullName evidence="1">Uncharacterized protein</fullName>
    </submittedName>
</protein>
<dbReference type="Proteomes" id="UP000249057">
    <property type="component" value="Unassembled WGS sequence"/>
</dbReference>
<gene>
    <name evidence="1" type="ORF">BO95DRAFT_132387</name>
</gene>
<organism evidence="1 2">
    <name type="scientific">Aspergillus brunneoviolaceus CBS 621.78</name>
    <dbReference type="NCBI Taxonomy" id="1450534"/>
    <lineage>
        <taxon>Eukaryota</taxon>
        <taxon>Fungi</taxon>
        <taxon>Dikarya</taxon>
        <taxon>Ascomycota</taxon>
        <taxon>Pezizomycotina</taxon>
        <taxon>Eurotiomycetes</taxon>
        <taxon>Eurotiomycetidae</taxon>
        <taxon>Eurotiales</taxon>
        <taxon>Aspergillaceae</taxon>
        <taxon>Aspergillus</taxon>
        <taxon>Aspergillus subgen. Circumdati</taxon>
    </lineage>
</organism>